<name>A0A1U7PSX6_9BACI</name>
<keyword evidence="2" id="KW-0560">Oxidoreductase</keyword>
<dbReference type="RefSeq" id="WP_076759404.1">
    <property type="nucleotide sequence ID" value="NZ_FTPL01000004.1"/>
</dbReference>
<dbReference type="EMBL" id="FTPL01000004">
    <property type="protein sequence ID" value="SIT91006.1"/>
    <property type="molecule type" value="Genomic_DNA"/>
</dbReference>
<dbReference type="GO" id="GO:0004497">
    <property type="term" value="F:monooxygenase activity"/>
    <property type="evidence" value="ECO:0007669"/>
    <property type="project" value="UniProtKB-KW"/>
</dbReference>
<dbReference type="AlphaFoldDB" id="A0A1U7PSX6"/>
<dbReference type="PANTHER" id="PTHR34474:SF2">
    <property type="entry name" value="SIGNAL TRANSDUCTION PROTEIN TRAP"/>
    <property type="match status" value="1"/>
</dbReference>
<protein>
    <submittedName>
        <fullName evidence="2">Heme-degrading monooxygenase HmoA</fullName>
    </submittedName>
</protein>
<dbReference type="InterPro" id="IPR011008">
    <property type="entry name" value="Dimeric_a/b-barrel"/>
</dbReference>
<dbReference type="PANTHER" id="PTHR34474">
    <property type="entry name" value="SIGNAL TRANSDUCTION PROTEIN TRAP"/>
    <property type="match status" value="1"/>
</dbReference>
<dbReference type="InterPro" id="IPR050404">
    <property type="entry name" value="Heme-degrading_MO"/>
</dbReference>
<dbReference type="Pfam" id="PF03992">
    <property type="entry name" value="ABM"/>
    <property type="match status" value="1"/>
</dbReference>
<organism evidence="2 3">
    <name type="scientific">Edaphobacillus lindanitolerans</name>
    <dbReference type="NCBI Taxonomy" id="550447"/>
    <lineage>
        <taxon>Bacteria</taxon>
        <taxon>Bacillati</taxon>
        <taxon>Bacillota</taxon>
        <taxon>Bacilli</taxon>
        <taxon>Bacillales</taxon>
        <taxon>Bacillaceae</taxon>
        <taxon>Edaphobacillus</taxon>
    </lineage>
</organism>
<evidence type="ECO:0000313" key="2">
    <source>
        <dbReference type="EMBL" id="SIT91006.1"/>
    </source>
</evidence>
<keyword evidence="2" id="KW-0503">Monooxygenase</keyword>
<dbReference type="PROSITE" id="PS51725">
    <property type="entry name" value="ABM"/>
    <property type="match status" value="1"/>
</dbReference>
<accession>A0A1U7PSX6</accession>
<dbReference type="OrthoDB" id="2352283at2"/>
<dbReference type="Gene3D" id="3.30.70.100">
    <property type="match status" value="1"/>
</dbReference>
<gene>
    <name evidence="2" type="ORF">SAMN05428946_2564</name>
</gene>
<dbReference type="InterPro" id="IPR007138">
    <property type="entry name" value="ABM_dom"/>
</dbReference>
<evidence type="ECO:0000313" key="3">
    <source>
        <dbReference type="Proteomes" id="UP000187550"/>
    </source>
</evidence>
<dbReference type="SUPFAM" id="SSF54909">
    <property type="entry name" value="Dimeric alpha+beta barrel"/>
    <property type="match status" value="1"/>
</dbReference>
<reference evidence="3" key="1">
    <citation type="submission" date="2017-01" db="EMBL/GenBank/DDBJ databases">
        <authorList>
            <person name="Varghese N."/>
            <person name="Submissions S."/>
        </authorList>
    </citation>
    <scope>NUCLEOTIDE SEQUENCE [LARGE SCALE GENOMIC DNA]</scope>
    <source>
        <strain evidence="3">MNA4</strain>
    </source>
</reference>
<keyword evidence="3" id="KW-1185">Reference proteome</keyword>
<dbReference type="Proteomes" id="UP000187550">
    <property type="component" value="Unassembled WGS sequence"/>
</dbReference>
<evidence type="ECO:0000259" key="1">
    <source>
        <dbReference type="PROSITE" id="PS51725"/>
    </source>
</evidence>
<proteinExistence type="predicted"/>
<sequence length="175" mass="19972">MNFYTTTGTPDFMETIKNKHGGEDMVLLYGAGNALLMHETEGKTLFQTPKRYEVIGSAGPLAKHGYYVINNIPVTDEGRPIFEHRFENRAKMMDGVPGFLTYRLLRPVKSDTYRVLTAWDSKDHYELWKGSKAFEQAHAKQRETLPAEKVQHIFTSASYVTEYTTEKAGEEENQA</sequence>
<dbReference type="STRING" id="550447.SAMN05428946_2564"/>
<feature type="domain" description="ABM" evidence="1">
    <location>
        <begin position="66"/>
        <end position="154"/>
    </location>
</feature>